<keyword evidence="2" id="KW-1185">Reference proteome</keyword>
<reference evidence="1" key="1">
    <citation type="journal article" date="2019" name="Plant J.">
        <title>Chlorella vulgaris genome assembly and annotation reveals the molecular basis for metabolic acclimation to high light conditions.</title>
        <authorList>
            <person name="Cecchin M."/>
            <person name="Marcolungo L."/>
            <person name="Rossato M."/>
            <person name="Girolomoni L."/>
            <person name="Cosentino E."/>
            <person name="Cuine S."/>
            <person name="Li-Beisson Y."/>
            <person name="Delledonne M."/>
            <person name="Ballottari M."/>
        </authorList>
    </citation>
    <scope>NUCLEOTIDE SEQUENCE</scope>
    <source>
        <strain evidence="1">211/11P</strain>
    </source>
</reference>
<sequence length="394" mass="41309">MQSMSLLNRLSAPAAVSRTHRTRCKAPTVAIAAYPLTARPASASPPTATMLAQQAAVSVSVLLLHPGHVQTTNLVPALQEALQSLHQSTAGTMERALLASPVVLGLLSWATQLLEQSAAAAALGPEAPLLVLEALSHLGSAASGPATGSMLGSSDATRQVQHCRRLWRHAHASLGDAADVAGIWTLASADVMSPDMIVRYYEACARAATLAVTPSKSRGLGLLLKSHLRQRRFSTDESVRLLAAWSQLRRRMPFNVDSYNFAELAASLESDVAQLTGPQLQAVASSAPCFPWPVYRSMPLLRAVCREALLRSLAGSLPLPIAQRTLSAAVRGVGAVHPRLAHDLQAATCEWMRDAPPSMAHAPEHAPLAADCCGGNNAVPCPSASLAPLAGTSS</sequence>
<accession>A0A9D4TGQ6</accession>
<evidence type="ECO:0000313" key="2">
    <source>
        <dbReference type="Proteomes" id="UP001055712"/>
    </source>
</evidence>
<dbReference type="Proteomes" id="UP001055712">
    <property type="component" value="Unassembled WGS sequence"/>
</dbReference>
<protein>
    <submittedName>
        <fullName evidence="1">Uncharacterized protein</fullName>
    </submittedName>
</protein>
<dbReference type="OrthoDB" id="513828at2759"/>
<proteinExistence type="predicted"/>
<comment type="caution">
    <text evidence="1">The sequence shown here is derived from an EMBL/GenBank/DDBJ whole genome shotgun (WGS) entry which is preliminary data.</text>
</comment>
<name>A0A9D4TGQ6_CHLVU</name>
<dbReference type="AlphaFoldDB" id="A0A9D4TGQ6"/>
<reference evidence="1" key="2">
    <citation type="submission" date="2020-11" db="EMBL/GenBank/DDBJ databases">
        <authorList>
            <person name="Cecchin M."/>
            <person name="Marcolungo L."/>
            <person name="Rossato M."/>
            <person name="Girolomoni L."/>
            <person name="Cosentino E."/>
            <person name="Cuine S."/>
            <person name="Li-Beisson Y."/>
            <person name="Delledonne M."/>
            <person name="Ballottari M."/>
        </authorList>
    </citation>
    <scope>NUCLEOTIDE SEQUENCE</scope>
    <source>
        <strain evidence="1">211/11P</strain>
        <tissue evidence="1">Whole cell</tissue>
    </source>
</reference>
<gene>
    <name evidence="1" type="ORF">D9Q98_008423</name>
</gene>
<dbReference type="EMBL" id="SIDB01000012">
    <property type="protein sequence ID" value="KAI3425045.1"/>
    <property type="molecule type" value="Genomic_DNA"/>
</dbReference>
<organism evidence="1 2">
    <name type="scientific">Chlorella vulgaris</name>
    <name type="common">Green alga</name>
    <dbReference type="NCBI Taxonomy" id="3077"/>
    <lineage>
        <taxon>Eukaryota</taxon>
        <taxon>Viridiplantae</taxon>
        <taxon>Chlorophyta</taxon>
        <taxon>core chlorophytes</taxon>
        <taxon>Trebouxiophyceae</taxon>
        <taxon>Chlorellales</taxon>
        <taxon>Chlorellaceae</taxon>
        <taxon>Chlorella clade</taxon>
        <taxon>Chlorella</taxon>
    </lineage>
</organism>
<evidence type="ECO:0000313" key="1">
    <source>
        <dbReference type="EMBL" id="KAI3425045.1"/>
    </source>
</evidence>